<keyword evidence="2" id="KW-1185">Reference proteome</keyword>
<protein>
    <submittedName>
        <fullName evidence="1">Uncharacterized protein</fullName>
    </submittedName>
</protein>
<dbReference type="EMBL" id="JACAGB010000015">
    <property type="protein sequence ID" value="KAF6322501.1"/>
    <property type="molecule type" value="Genomic_DNA"/>
</dbReference>
<dbReference type="AlphaFoldDB" id="A0A7J7VBV7"/>
<name>A0A7J7VBV7_PIPKU</name>
<gene>
    <name evidence="1" type="ORF">mPipKuh1_008501</name>
</gene>
<comment type="caution">
    <text evidence="1">The sequence shown here is derived from an EMBL/GenBank/DDBJ whole genome shotgun (WGS) entry which is preliminary data.</text>
</comment>
<proteinExistence type="predicted"/>
<dbReference type="Proteomes" id="UP000558488">
    <property type="component" value="Unassembled WGS sequence"/>
</dbReference>
<reference evidence="1 2" key="1">
    <citation type="journal article" date="2020" name="Nature">
        <title>Six reference-quality genomes reveal evolution of bat adaptations.</title>
        <authorList>
            <person name="Jebb D."/>
            <person name="Huang Z."/>
            <person name="Pippel M."/>
            <person name="Hughes G.M."/>
            <person name="Lavrichenko K."/>
            <person name="Devanna P."/>
            <person name="Winkler S."/>
            <person name="Jermiin L.S."/>
            <person name="Skirmuntt E.C."/>
            <person name="Katzourakis A."/>
            <person name="Burkitt-Gray L."/>
            <person name="Ray D.A."/>
            <person name="Sullivan K.A.M."/>
            <person name="Roscito J.G."/>
            <person name="Kirilenko B.M."/>
            <person name="Davalos L.M."/>
            <person name="Corthals A.P."/>
            <person name="Power M.L."/>
            <person name="Jones G."/>
            <person name="Ransome R.D."/>
            <person name="Dechmann D.K.N."/>
            <person name="Locatelli A.G."/>
            <person name="Puechmaille S.J."/>
            <person name="Fedrigo O."/>
            <person name="Jarvis E.D."/>
            <person name="Hiller M."/>
            <person name="Vernes S.C."/>
            <person name="Myers E.W."/>
            <person name="Teeling E.C."/>
        </authorList>
    </citation>
    <scope>NUCLEOTIDE SEQUENCE [LARGE SCALE GENOMIC DNA]</scope>
    <source>
        <strain evidence="1">MPipKuh1</strain>
        <tissue evidence="1">Flight muscle</tissue>
    </source>
</reference>
<accession>A0A7J7VBV7</accession>
<sequence>MREAQNRREKLFPPRVLYQLPLLSKLSSAPAGKGAVVPFVEKGTEKSVSGRYVCHAFAVPLLLGPLRRHNWEMCMVVCSCVYIDMTTFAHTSIHIFLARFIFISTACLYVKNHEFILAMNRIISPHNS</sequence>
<evidence type="ECO:0000313" key="1">
    <source>
        <dbReference type="EMBL" id="KAF6322501.1"/>
    </source>
</evidence>
<evidence type="ECO:0000313" key="2">
    <source>
        <dbReference type="Proteomes" id="UP000558488"/>
    </source>
</evidence>
<organism evidence="1 2">
    <name type="scientific">Pipistrellus kuhlii</name>
    <name type="common">Kuhl's pipistrelle</name>
    <dbReference type="NCBI Taxonomy" id="59472"/>
    <lineage>
        <taxon>Eukaryota</taxon>
        <taxon>Metazoa</taxon>
        <taxon>Chordata</taxon>
        <taxon>Craniata</taxon>
        <taxon>Vertebrata</taxon>
        <taxon>Euteleostomi</taxon>
        <taxon>Mammalia</taxon>
        <taxon>Eutheria</taxon>
        <taxon>Laurasiatheria</taxon>
        <taxon>Chiroptera</taxon>
        <taxon>Yangochiroptera</taxon>
        <taxon>Vespertilionidae</taxon>
        <taxon>Pipistrellus</taxon>
    </lineage>
</organism>